<gene>
    <name evidence="1" type="ORF">SCLCIDRAFT_34152</name>
</gene>
<accession>A0A0C2ZC31</accession>
<evidence type="ECO:0000313" key="1">
    <source>
        <dbReference type="EMBL" id="KIM50577.1"/>
    </source>
</evidence>
<protein>
    <submittedName>
        <fullName evidence="1">Uncharacterized protein</fullName>
    </submittedName>
</protein>
<reference evidence="2" key="2">
    <citation type="submission" date="2015-01" db="EMBL/GenBank/DDBJ databases">
        <title>Evolutionary Origins and Diversification of the Mycorrhizal Mutualists.</title>
        <authorList>
            <consortium name="DOE Joint Genome Institute"/>
            <consortium name="Mycorrhizal Genomics Consortium"/>
            <person name="Kohler A."/>
            <person name="Kuo A."/>
            <person name="Nagy L.G."/>
            <person name="Floudas D."/>
            <person name="Copeland A."/>
            <person name="Barry K.W."/>
            <person name="Cichocki N."/>
            <person name="Veneault-Fourrey C."/>
            <person name="LaButti K."/>
            <person name="Lindquist E.A."/>
            <person name="Lipzen A."/>
            <person name="Lundell T."/>
            <person name="Morin E."/>
            <person name="Murat C."/>
            <person name="Riley R."/>
            <person name="Ohm R."/>
            <person name="Sun H."/>
            <person name="Tunlid A."/>
            <person name="Henrissat B."/>
            <person name="Grigoriev I.V."/>
            <person name="Hibbett D.S."/>
            <person name="Martin F."/>
        </authorList>
    </citation>
    <scope>NUCLEOTIDE SEQUENCE [LARGE SCALE GENOMIC DNA]</scope>
    <source>
        <strain evidence="2">Foug A</strain>
    </source>
</reference>
<dbReference type="AlphaFoldDB" id="A0A0C2ZC31"/>
<reference evidence="1 2" key="1">
    <citation type="submission" date="2014-04" db="EMBL/GenBank/DDBJ databases">
        <authorList>
            <consortium name="DOE Joint Genome Institute"/>
            <person name="Kuo A."/>
            <person name="Kohler A."/>
            <person name="Nagy L.G."/>
            <person name="Floudas D."/>
            <person name="Copeland A."/>
            <person name="Barry K.W."/>
            <person name="Cichocki N."/>
            <person name="Veneault-Fourrey C."/>
            <person name="LaButti K."/>
            <person name="Lindquist E.A."/>
            <person name="Lipzen A."/>
            <person name="Lundell T."/>
            <person name="Morin E."/>
            <person name="Murat C."/>
            <person name="Sun H."/>
            <person name="Tunlid A."/>
            <person name="Henrissat B."/>
            <person name="Grigoriev I.V."/>
            <person name="Hibbett D.S."/>
            <person name="Martin F."/>
            <person name="Nordberg H.P."/>
            <person name="Cantor M.N."/>
            <person name="Hua S.X."/>
        </authorList>
    </citation>
    <scope>NUCLEOTIDE SEQUENCE [LARGE SCALE GENOMIC DNA]</scope>
    <source>
        <strain evidence="1 2">Foug A</strain>
    </source>
</reference>
<dbReference type="InParanoid" id="A0A0C2ZC31"/>
<dbReference type="HOGENOM" id="CLU_067635_1_0_1"/>
<dbReference type="EMBL" id="KN822376">
    <property type="protein sequence ID" value="KIM50577.1"/>
    <property type="molecule type" value="Genomic_DNA"/>
</dbReference>
<sequence length="261" mass="29671">MDAIHHEIWLRTLFFRKLYRDFAERPPQPSIFGLFEQFRFRSSVNVWYKSCLVRNLAQISQCFVNKVLHCKCRAGNEHEFLVFEILSPARDCTALVVLTDILRASDSRDKSVTSHPVSLKMYSEILSRPSDDCHPALDCLEVVVKGTYQELYITKKWGKYDILRTLTYPCASARPSADQLCALLEAVKTHGGDINIDGIQCSWYANTVFLALQDIFPGGIVVPGRKEMKKGMHKGVKVSIEGGVNGLHQKYSQQIEDHYAV</sequence>
<evidence type="ECO:0000313" key="2">
    <source>
        <dbReference type="Proteomes" id="UP000053989"/>
    </source>
</evidence>
<organism evidence="1 2">
    <name type="scientific">Scleroderma citrinum Foug A</name>
    <dbReference type="NCBI Taxonomy" id="1036808"/>
    <lineage>
        <taxon>Eukaryota</taxon>
        <taxon>Fungi</taxon>
        <taxon>Dikarya</taxon>
        <taxon>Basidiomycota</taxon>
        <taxon>Agaricomycotina</taxon>
        <taxon>Agaricomycetes</taxon>
        <taxon>Agaricomycetidae</taxon>
        <taxon>Boletales</taxon>
        <taxon>Sclerodermatineae</taxon>
        <taxon>Sclerodermataceae</taxon>
        <taxon>Scleroderma</taxon>
    </lineage>
</organism>
<dbReference type="Proteomes" id="UP000053989">
    <property type="component" value="Unassembled WGS sequence"/>
</dbReference>
<proteinExistence type="predicted"/>
<dbReference type="STRING" id="1036808.A0A0C2ZC31"/>
<name>A0A0C2ZC31_9AGAM</name>
<dbReference type="OrthoDB" id="4762016at2759"/>
<keyword evidence="2" id="KW-1185">Reference proteome</keyword>